<keyword evidence="1" id="KW-0472">Membrane</keyword>
<protein>
    <recommendedName>
        <fullName evidence="2 3">Peroxin/Ferlin domain-containing protein</fullName>
    </recommendedName>
</protein>
<dbReference type="AlphaFoldDB" id="A0AAU9KKL0"/>
<evidence type="ECO:0000256" key="1">
    <source>
        <dbReference type="SAM" id="Phobius"/>
    </source>
</evidence>
<reference evidence="4" key="1">
    <citation type="submission" date="2021-09" db="EMBL/GenBank/DDBJ databases">
        <authorList>
            <consortium name="AG Swart"/>
            <person name="Singh M."/>
            <person name="Singh A."/>
            <person name="Seah K."/>
            <person name="Emmerich C."/>
        </authorList>
    </citation>
    <scope>NUCLEOTIDE SEQUENCE</scope>
    <source>
        <strain evidence="4">ATCC30299</strain>
    </source>
</reference>
<evidence type="ECO:0000313" key="4">
    <source>
        <dbReference type="EMBL" id="CAG9333895.1"/>
    </source>
</evidence>
<dbReference type="GO" id="GO:0016020">
    <property type="term" value="C:membrane"/>
    <property type="evidence" value="ECO:0007669"/>
    <property type="project" value="InterPro"/>
</dbReference>
<comment type="caution">
    <text evidence="4">The sequence shown here is derived from an EMBL/GenBank/DDBJ whole genome shotgun (WGS) entry which is preliminary data.</text>
</comment>
<evidence type="ECO:0000313" key="5">
    <source>
        <dbReference type="Proteomes" id="UP001162131"/>
    </source>
</evidence>
<keyword evidence="5" id="KW-1185">Reference proteome</keyword>
<feature type="transmembrane region" description="Helical" evidence="1">
    <location>
        <begin position="175"/>
        <end position="203"/>
    </location>
</feature>
<feature type="transmembrane region" description="Helical" evidence="1">
    <location>
        <begin position="270"/>
        <end position="296"/>
    </location>
</feature>
<name>A0AAU9KKL0_9CILI</name>
<dbReference type="EMBL" id="CAJZBQ010000057">
    <property type="protein sequence ID" value="CAG9333895.1"/>
    <property type="molecule type" value="Genomic_DNA"/>
</dbReference>
<proteinExistence type="predicted"/>
<organism evidence="4 5">
    <name type="scientific">Blepharisma stoltei</name>
    <dbReference type="NCBI Taxonomy" id="1481888"/>
    <lineage>
        <taxon>Eukaryota</taxon>
        <taxon>Sar</taxon>
        <taxon>Alveolata</taxon>
        <taxon>Ciliophora</taxon>
        <taxon>Postciliodesmatophora</taxon>
        <taxon>Heterotrichea</taxon>
        <taxon>Heterotrichida</taxon>
        <taxon>Blepharismidae</taxon>
        <taxon>Blepharisma</taxon>
    </lineage>
</organism>
<evidence type="ECO:0000259" key="3">
    <source>
        <dbReference type="SMART" id="SM00694"/>
    </source>
</evidence>
<accession>A0AAU9KKL0</accession>
<feature type="domain" description="Peroxin/Ferlin" evidence="2">
    <location>
        <begin position="337"/>
        <end position="395"/>
    </location>
</feature>
<gene>
    <name evidence="4" type="ORF">BSTOLATCC_MIC59704</name>
</gene>
<keyword evidence="1" id="KW-1133">Transmembrane helix</keyword>
<evidence type="ECO:0000259" key="2">
    <source>
        <dbReference type="SMART" id="SM00693"/>
    </source>
</evidence>
<dbReference type="SMART" id="SM00694">
    <property type="entry name" value="DysFC"/>
    <property type="match status" value="1"/>
</dbReference>
<keyword evidence="1" id="KW-0812">Transmembrane</keyword>
<dbReference type="Proteomes" id="UP001162131">
    <property type="component" value="Unassembled WGS sequence"/>
</dbReference>
<feature type="domain" description="Peroxin/Ferlin" evidence="3">
    <location>
        <begin position="401"/>
        <end position="434"/>
    </location>
</feature>
<sequence>MEFYPNLLVRILSLQDVKAVEKEKCYIVLKLGAQTFYSGTFQMKEYTEINQNFDVKFTHSKAVLFIYRKSLLTADFLVGQGEVHLQAEQFGNHMVKIYNHNNCEFFGTLSIQVTLKTEGSAIDSLFSMVEDNKKQGLSPIKMGDNLRQFVFTITPIVNLHYFIVDVYTWRNPLRSAFVCCLIYLLNQNSAWIPGLSIVLIWLWMMHSAMKKYHTISHTNDAQFAKNLLFIQEFMGNIIIVSEVVNKWIERIIYWSDPECAKKFQKLIEILFIPTLIFGYCFSVLSFIPYILIWSIIVKSPFLNAAINLVVCRLKTKADVIISASINKQEEKPEVKQEDQRVYRIYENQRLWLGKWKDFTLPTERKNWSDANGEAMTRESVIAPQGWKWIDEWHIDSILITDWEYATDFTKQFHPQKEFFDLVRRRCWIRHAAKE</sequence>
<dbReference type="SMART" id="SM00693">
    <property type="entry name" value="DysFN"/>
    <property type="match status" value="1"/>
</dbReference>
<dbReference type="InterPro" id="IPR006614">
    <property type="entry name" value="Peroxin/Ferlin"/>
</dbReference>